<gene>
    <name evidence="1" type="ORF">BDQ12DRAFT_613296</name>
</gene>
<reference evidence="1 2" key="1">
    <citation type="journal article" date="2019" name="Nat. Ecol. Evol.">
        <title>Megaphylogeny resolves global patterns of mushroom evolution.</title>
        <authorList>
            <person name="Varga T."/>
            <person name="Krizsan K."/>
            <person name="Foldi C."/>
            <person name="Dima B."/>
            <person name="Sanchez-Garcia M."/>
            <person name="Sanchez-Ramirez S."/>
            <person name="Szollosi G.J."/>
            <person name="Szarkandi J.G."/>
            <person name="Papp V."/>
            <person name="Albert L."/>
            <person name="Andreopoulos W."/>
            <person name="Angelini C."/>
            <person name="Antonin V."/>
            <person name="Barry K.W."/>
            <person name="Bougher N.L."/>
            <person name="Buchanan P."/>
            <person name="Buyck B."/>
            <person name="Bense V."/>
            <person name="Catcheside P."/>
            <person name="Chovatia M."/>
            <person name="Cooper J."/>
            <person name="Damon W."/>
            <person name="Desjardin D."/>
            <person name="Finy P."/>
            <person name="Geml J."/>
            <person name="Haridas S."/>
            <person name="Hughes K."/>
            <person name="Justo A."/>
            <person name="Karasinski D."/>
            <person name="Kautmanova I."/>
            <person name="Kiss B."/>
            <person name="Kocsube S."/>
            <person name="Kotiranta H."/>
            <person name="LaButti K.M."/>
            <person name="Lechner B.E."/>
            <person name="Liimatainen K."/>
            <person name="Lipzen A."/>
            <person name="Lukacs Z."/>
            <person name="Mihaltcheva S."/>
            <person name="Morgado L.N."/>
            <person name="Niskanen T."/>
            <person name="Noordeloos M.E."/>
            <person name="Ohm R.A."/>
            <person name="Ortiz-Santana B."/>
            <person name="Ovrebo C."/>
            <person name="Racz N."/>
            <person name="Riley R."/>
            <person name="Savchenko A."/>
            <person name="Shiryaev A."/>
            <person name="Soop K."/>
            <person name="Spirin V."/>
            <person name="Szebenyi C."/>
            <person name="Tomsovsky M."/>
            <person name="Tulloss R.E."/>
            <person name="Uehling J."/>
            <person name="Grigoriev I.V."/>
            <person name="Vagvolgyi C."/>
            <person name="Papp T."/>
            <person name="Martin F.M."/>
            <person name="Miettinen O."/>
            <person name="Hibbett D.S."/>
            <person name="Nagy L.G."/>
        </authorList>
    </citation>
    <scope>NUCLEOTIDE SEQUENCE [LARGE SCALE GENOMIC DNA]</scope>
    <source>
        <strain evidence="1 2">CBS 166.37</strain>
    </source>
</reference>
<evidence type="ECO:0000313" key="1">
    <source>
        <dbReference type="EMBL" id="TFK34572.1"/>
    </source>
</evidence>
<organism evidence="1 2">
    <name type="scientific">Crucibulum laeve</name>
    <dbReference type="NCBI Taxonomy" id="68775"/>
    <lineage>
        <taxon>Eukaryota</taxon>
        <taxon>Fungi</taxon>
        <taxon>Dikarya</taxon>
        <taxon>Basidiomycota</taxon>
        <taxon>Agaricomycotina</taxon>
        <taxon>Agaricomycetes</taxon>
        <taxon>Agaricomycetidae</taxon>
        <taxon>Agaricales</taxon>
        <taxon>Agaricineae</taxon>
        <taxon>Nidulariaceae</taxon>
        <taxon>Crucibulum</taxon>
    </lineage>
</organism>
<name>A0A5C3LP91_9AGAR</name>
<accession>A0A5C3LP91</accession>
<dbReference type="Gene3D" id="3.80.10.10">
    <property type="entry name" value="Ribonuclease Inhibitor"/>
    <property type="match status" value="1"/>
</dbReference>
<keyword evidence="2" id="KW-1185">Reference proteome</keyword>
<dbReference type="SUPFAM" id="SSF52047">
    <property type="entry name" value="RNI-like"/>
    <property type="match status" value="1"/>
</dbReference>
<protein>
    <submittedName>
        <fullName evidence="1">Uncharacterized protein</fullName>
    </submittedName>
</protein>
<dbReference type="STRING" id="68775.A0A5C3LP91"/>
<dbReference type="OrthoDB" id="120976at2759"/>
<proteinExistence type="predicted"/>
<evidence type="ECO:0000313" key="2">
    <source>
        <dbReference type="Proteomes" id="UP000308652"/>
    </source>
</evidence>
<dbReference type="AlphaFoldDB" id="A0A5C3LP91"/>
<dbReference type="EMBL" id="ML213630">
    <property type="protein sequence ID" value="TFK34572.1"/>
    <property type="molecule type" value="Genomic_DNA"/>
</dbReference>
<sequence>FLFLSELSFTGTLIEDFDIVHIHHLSALSVLFLNNTGIGNEAIFLLVPLKRSLTHLSVATNPHIDDDAIPAILLLLKLSFISILDTSIKMSGLRRLAQAVFDEERVMDIEIPSTCERYIDNLKYKYLLHPRPPLITNPSACSQLSSAALKRNLEAHATQNPEIIASGTKLEMAQRLAELLTARQKDLLVRNLLQGGDNSSSDEDG</sequence>
<dbReference type="InterPro" id="IPR032675">
    <property type="entry name" value="LRR_dom_sf"/>
</dbReference>
<dbReference type="Proteomes" id="UP000308652">
    <property type="component" value="Unassembled WGS sequence"/>
</dbReference>
<feature type="non-terminal residue" evidence="1">
    <location>
        <position position="1"/>
    </location>
</feature>